<keyword evidence="3" id="KW-0863">Zinc-finger</keyword>
<feature type="region of interest" description="Disordered" evidence="11">
    <location>
        <begin position="57"/>
        <end position="96"/>
    </location>
</feature>
<dbReference type="InterPro" id="IPR051078">
    <property type="entry name" value="SGF11"/>
</dbReference>
<feature type="compositionally biased region" description="Polar residues" evidence="11">
    <location>
        <begin position="222"/>
        <end position="249"/>
    </location>
</feature>
<protein>
    <recommendedName>
        <fullName evidence="10">SAGA-associated factor 11</fullName>
    </recommendedName>
</protein>
<evidence type="ECO:0000256" key="2">
    <source>
        <dbReference type="ARBA" id="ARBA00022723"/>
    </source>
</evidence>
<feature type="compositionally biased region" description="Low complexity" evidence="11">
    <location>
        <begin position="250"/>
        <end position="265"/>
    </location>
</feature>
<feature type="compositionally biased region" description="Polar residues" evidence="11">
    <location>
        <begin position="73"/>
        <end position="96"/>
    </location>
</feature>
<proteinExistence type="inferred from homology"/>
<keyword evidence="9" id="KW-0539">Nucleus</keyword>
<name>A0A077RBN6_9BASI</name>
<dbReference type="PANTHER" id="PTHR46367:SF1">
    <property type="entry name" value="ATAXIN-7-LIKE PROTEIN 3"/>
    <property type="match status" value="1"/>
</dbReference>
<sequence>MANDPKALIAAKFLDSFLQQIVFDTALFTHNKINRARSICHLCGVRCQAHTPAAEQFTSNSSSSSFDPPSSSLQQHTTAPGSRSGTPVPGSTSNSKPDYYSNNPLFECLVCSRQVSSNRYATHLAKCMGMGNKGGRKGAARNAKVTSCNSSLAGRGTPSRYGSDADEDALGKKKNATTGSSAKNGGVKRANSPLNAASSVANARMNKRLKTSSPTPPPTDSMANGTGRSFSSQTFAPSGLSTVVSGSPLNPNNNTTTSNVAAAKNDSTSKSNANTSKLIARGSENDKKRKRLINDDDDEDDGGSYRDEDGEEVKIPLGTAPSSNSKTKTKVFTIADDSDDDESYIAGGRLSFSARRKVARQ</sequence>
<keyword evidence="7 10" id="KW-0010">Activator</keyword>
<comment type="similarity">
    <text evidence="10">Belongs to the SGF11 family.</text>
</comment>
<dbReference type="AlphaFoldDB" id="A0A077RBN6"/>
<evidence type="ECO:0000256" key="1">
    <source>
        <dbReference type="ARBA" id="ARBA00004123"/>
    </source>
</evidence>
<dbReference type="GO" id="GO:0006325">
    <property type="term" value="P:chromatin organization"/>
    <property type="evidence" value="ECO:0007669"/>
    <property type="project" value="UniProtKB-KW"/>
</dbReference>
<feature type="non-terminal residue" evidence="12">
    <location>
        <position position="361"/>
    </location>
</feature>
<evidence type="ECO:0000256" key="8">
    <source>
        <dbReference type="ARBA" id="ARBA00023163"/>
    </source>
</evidence>
<dbReference type="GO" id="GO:0000124">
    <property type="term" value="C:SAGA complex"/>
    <property type="evidence" value="ECO:0007669"/>
    <property type="project" value="TreeGrafter"/>
</dbReference>
<organism evidence="12">
    <name type="scientific">Melanopsichium pennsylvanicum 4</name>
    <dbReference type="NCBI Taxonomy" id="1398559"/>
    <lineage>
        <taxon>Eukaryota</taxon>
        <taxon>Fungi</taxon>
        <taxon>Dikarya</taxon>
        <taxon>Basidiomycota</taxon>
        <taxon>Ustilaginomycotina</taxon>
        <taxon>Ustilaginomycetes</taxon>
        <taxon>Ustilaginales</taxon>
        <taxon>Ustilaginaceae</taxon>
        <taxon>Melanopsichium</taxon>
    </lineage>
</organism>
<keyword evidence="5" id="KW-0156">Chromatin regulator</keyword>
<evidence type="ECO:0000313" key="12">
    <source>
        <dbReference type="EMBL" id="CDI56928.1"/>
    </source>
</evidence>
<evidence type="ECO:0000256" key="5">
    <source>
        <dbReference type="ARBA" id="ARBA00022853"/>
    </source>
</evidence>
<dbReference type="GO" id="GO:0071819">
    <property type="term" value="C:DUBm complex"/>
    <property type="evidence" value="ECO:0007669"/>
    <property type="project" value="TreeGrafter"/>
</dbReference>
<accession>A0A077RBN6</accession>
<evidence type="ECO:0000256" key="4">
    <source>
        <dbReference type="ARBA" id="ARBA00022833"/>
    </source>
</evidence>
<evidence type="ECO:0000256" key="10">
    <source>
        <dbReference type="RuleBase" id="RU261113"/>
    </source>
</evidence>
<evidence type="ECO:0000256" key="3">
    <source>
        <dbReference type="ARBA" id="ARBA00022771"/>
    </source>
</evidence>
<keyword evidence="2" id="KW-0479">Metal-binding</keyword>
<dbReference type="InterPro" id="IPR013246">
    <property type="entry name" value="SAGA_su_Sgf11"/>
</dbReference>
<evidence type="ECO:0000256" key="9">
    <source>
        <dbReference type="ARBA" id="ARBA00023242"/>
    </source>
</evidence>
<feature type="region of interest" description="Disordered" evidence="11">
    <location>
        <begin position="206"/>
        <end position="326"/>
    </location>
</feature>
<feature type="non-terminal residue" evidence="12">
    <location>
        <position position="1"/>
    </location>
</feature>
<dbReference type="Pfam" id="PF08209">
    <property type="entry name" value="Sgf11"/>
    <property type="match status" value="1"/>
</dbReference>
<evidence type="ECO:0000256" key="7">
    <source>
        <dbReference type="ARBA" id="ARBA00023159"/>
    </source>
</evidence>
<reference evidence="12" key="1">
    <citation type="journal article" date="2014" name="Genome Biol. Evol.">
        <title>Gene Loss Rather Than Gene Gain Is Associated with a Host Jump from Monocots to Dicots in the Smut Fungus Melanopsichium pennsylvanicum.</title>
        <authorList>
            <person name="Sharma R."/>
            <person name="Mishra B."/>
            <person name="Runge F."/>
            <person name="Thines M."/>
        </authorList>
    </citation>
    <scope>NUCLEOTIDE SEQUENCE</scope>
    <source>
        <strain evidence="12">4</strain>
    </source>
</reference>
<dbReference type="GO" id="GO:0003713">
    <property type="term" value="F:transcription coactivator activity"/>
    <property type="evidence" value="ECO:0007669"/>
    <property type="project" value="TreeGrafter"/>
</dbReference>
<dbReference type="PANTHER" id="PTHR46367">
    <property type="entry name" value="ATAXIN-7-LIKE PROTEIN 3"/>
    <property type="match status" value="1"/>
</dbReference>
<dbReference type="Gene3D" id="3.30.160.60">
    <property type="entry name" value="Classic Zinc Finger"/>
    <property type="match status" value="1"/>
</dbReference>
<keyword evidence="6" id="KW-0805">Transcription regulation</keyword>
<feature type="region of interest" description="Disordered" evidence="11">
    <location>
        <begin position="132"/>
        <end position="193"/>
    </location>
</feature>
<feature type="compositionally biased region" description="Polar residues" evidence="11">
    <location>
        <begin position="266"/>
        <end position="277"/>
    </location>
</feature>
<dbReference type="GO" id="GO:0006357">
    <property type="term" value="P:regulation of transcription by RNA polymerase II"/>
    <property type="evidence" value="ECO:0007669"/>
    <property type="project" value="TreeGrafter"/>
</dbReference>
<feature type="compositionally biased region" description="Low complexity" evidence="11">
    <location>
        <begin position="59"/>
        <end position="72"/>
    </location>
</feature>
<evidence type="ECO:0000256" key="11">
    <source>
        <dbReference type="SAM" id="MobiDB-lite"/>
    </source>
</evidence>
<evidence type="ECO:0000256" key="6">
    <source>
        <dbReference type="ARBA" id="ARBA00023015"/>
    </source>
</evidence>
<keyword evidence="4" id="KW-0862">Zinc</keyword>
<keyword evidence="8" id="KW-0804">Transcription</keyword>
<dbReference type="EMBL" id="HG529707">
    <property type="protein sequence ID" value="CDI56928.1"/>
    <property type="molecule type" value="Genomic_DNA"/>
</dbReference>
<comment type="subcellular location">
    <subcellularLocation>
        <location evidence="1 10">Nucleus</location>
    </subcellularLocation>
</comment>
<dbReference type="GO" id="GO:0008270">
    <property type="term" value="F:zinc ion binding"/>
    <property type="evidence" value="ECO:0007669"/>
    <property type="project" value="UniProtKB-KW"/>
</dbReference>